<reference evidence="3" key="1">
    <citation type="submission" date="2013-09" db="EMBL/GenBank/DDBJ databases">
        <title>The Genome Sequence of Anopheles maculatus species B.</title>
        <authorList>
            <consortium name="The Broad Institute Genomics Platform"/>
            <person name="Neafsey D.E."/>
            <person name="Besansky N."/>
            <person name="Howell P."/>
            <person name="Walton C."/>
            <person name="Young S.K."/>
            <person name="Zeng Q."/>
            <person name="Gargeya S."/>
            <person name="Fitzgerald M."/>
            <person name="Haas B."/>
            <person name="Abouelleil A."/>
            <person name="Allen A.W."/>
            <person name="Alvarado L."/>
            <person name="Arachchi H.M."/>
            <person name="Berlin A.M."/>
            <person name="Chapman S.B."/>
            <person name="Gainer-Dewar J."/>
            <person name="Goldberg J."/>
            <person name="Griggs A."/>
            <person name="Gujja S."/>
            <person name="Hansen M."/>
            <person name="Howarth C."/>
            <person name="Imamovic A."/>
            <person name="Ireland A."/>
            <person name="Larimer J."/>
            <person name="McCowan C."/>
            <person name="Murphy C."/>
            <person name="Pearson M."/>
            <person name="Poon T.W."/>
            <person name="Priest M."/>
            <person name="Roberts A."/>
            <person name="Saif S."/>
            <person name="Shea T."/>
            <person name="Sisk P."/>
            <person name="Sykes S."/>
            <person name="Wortman J."/>
            <person name="Nusbaum C."/>
            <person name="Birren B."/>
        </authorList>
    </citation>
    <scope>NUCLEOTIDE SEQUENCE [LARGE SCALE GENOMIC DNA]</scope>
    <source>
        <strain evidence="3">maculatus3</strain>
    </source>
</reference>
<proteinExistence type="predicted"/>
<dbReference type="Proteomes" id="UP000075901">
    <property type="component" value="Unassembled WGS sequence"/>
</dbReference>
<evidence type="ECO:0000313" key="2">
    <source>
        <dbReference type="EnsemblMetazoa" id="AMAM000496-PA"/>
    </source>
</evidence>
<accession>A0A182S6A1</accession>
<reference evidence="2" key="2">
    <citation type="submission" date="2020-05" db="UniProtKB">
        <authorList>
            <consortium name="EnsemblMetazoa"/>
        </authorList>
    </citation>
    <scope>IDENTIFICATION</scope>
    <source>
        <strain evidence="2">maculatus3</strain>
    </source>
</reference>
<dbReference type="VEuPathDB" id="VectorBase:AMAM000496"/>
<dbReference type="AlphaFoldDB" id="A0A182S6A1"/>
<protein>
    <submittedName>
        <fullName evidence="2">Uncharacterized protein</fullName>
    </submittedName>
</protein>
<sequence>MAPTTPTTTSSGGTGRSSSGATPPTATTTSTITTTASLSSPSHPNARSSGAQAFDFTLQPPTSSSSSSGTQPHSSSSPSAVAPNTTSPLPAPPRAKSKQKPELETGSNRAVTQPNESESLRTERPKAPAPSAPVSGRGECTVADAGQPPNSTLANEGCNTGTGPSVKTDGKTTTSAALASHDSGVIGEATRRDAVVVRRSASGTVHR</sequence>
<feature type="region of interest" description="Disordered" evidence="1">
    <location>
        <begin position="1"/>
        <end position="185"/>
    </location>
</feature>
<name>A0A182S6A1_9DIPT</name>
<keyword evidence="3" id="KW-1185">Reference proteome</keyword>
<feature type="compositionally biased region" description="Polar residues" evidence="1">
    <location>
        <begin position="148"/>
        <end position="177"/>
    </location>
</feature>
<evidence type="ECO:0000313" key="3">
    <source>
        <dbReference type="Proteomes" id="UP000075901"/>
    </source>
</evidence>
<feature type="compositionally biased region" description="Polar residues" evidence="1">
    <location>
        <begin position="105"/>
        <end position="117"/>
    </location>
</feature>
<dbReference type="EnsemblMetazoa" id="AMAM000496-RA">
    <property type="protein sequence ID" value="AMAM000496-PA"/>
    <property type="gene ID" value="AMAM000496"/>
</dbReference>
<feature type="compositionally biased region" description="Low complexity" evidence="1">
    <location>
        <begin position="60"/>
        <end position="88"/>
    </location>
</feature>
<evidence type="ECO:0000256" key="1">
    <source>
        <dbReference type="SAM" id="MobiDB-lite"/>
    </source>
</evidence>
<feature type="compositionally biased region" description="Low complexity" evidence="1">
    <location>
        <begin position="1"/>
        <end position="42"/>
    </location>
</feature>
<organism evidence="2 3">
    <name type="scientific">Anopheles maculatus</name>
    <dbReference type="NCBI Taxonomy" id="74869"/>
    <lineage>
        <taxon>Eukaryota</taxon>
        <taxon>Metazoa</taxon>
        <taxon>Ecdysozoa</taxon>
        <taxon>Arthropoda</taxon>
        <taxon>Hexapoda</taxon>
        <taxon>Insecta</taxon>
        <taxon>Pterygota</taxon>
        <taxon>Neoptera</taxon>
        <taxon>Endopterygota</taxon>
        <taxon>Diptera</taxon>
        <taxon>Nematocera</taxon>
        <taxon>Culicoidea</taxon>
        <taxon>Culicidae</taxon>
        <taxon>Anophelinae</taxon>
        <taxon>Anopheles</taxon>
        <taxon>Anopheles maculatus group</taxon>
    </lineage>
</organism>